<organism evidence="2 3">
    <name type="scientific">Pleurotus ostreatus (strain PC15)</name>
    <name type="common">Oyster mushroom</name>
    <dbReference type="NCBI Taxonomy" id="1137138"/>
    <lineage>
        <taxon>Eukaryota</taxon>
        <taxon>Fungi</taxon>
        <taxon>Dikarya</taxon>
        <taxon>Basidiomycota</taxon>
        <taxon>Agaricomycotina</taxon>
        <taxon>Agaricomycetes</taxon>
        <taxon>Agaricomycetidae</taxon>
        <taxon>Agaricales</taxon>
        <taxon>Pleurotineae</taxon>
        <taxon>Pleurotaceae</taxon>
        <taxon>Pleurotus</taxon>
    </lineage>
</organism>
<reference evidence="3" key="1">
    <citation type="journal article" date="2014" name="Proc. Natl. Acad. Sci. U.S.A.">
        <title>Extensive sampling of basidiomycete genomes demonstrates inadequacy of the white-rot/brown-rot paradigm for wood decay fungi.</title>
        <authorList>
            <person name="Riley R."/>
            <person name="Salamov A.A."/>
            <person name="Brown D.W."/>
            <person name="Nagy L.G."/>
            <person name="Floudas D."/>
            <person name="Held B.W."/>
            <person name="Levasseur A."/>
            <person name="Lombard V."/>
            <person name="Morin E."/>
            <person name="Otillar R."/>
            <person name="Lindquist E.A."/>
            <person name="Sun H."/>
            <person name="LaButti K.M."/>
            <person name="Schmutz J."/>
            <person name="Jabbour D."/>
            <person name="Luo H."/>
            <person name="Baker S.E."/>
            <person name="Pisabarro A.G."/>
            <person name="Walton J.D."/>
            <person name="Blanchette R.A."/>
            <person name="Henrissat B."/>
            <person name="Martin F."/>
            <person name="Cullen D."/>
            <person name="Hibbett D.S."/>
            <person name="Grigoriev I.V."/>
        </authorList>
    </citation>
    <scope>NUCLEOTIDE SEQUENCE [LARGE SCALE GENOMIC DNA]</scope>
    <source>
        <strain evidence="3">PC15</strain>
    </source>
</reference>
<dbReference type="VEuPathDB" id="FungiDB:PLEOSDRAFT_1016088"/>
<evidence type="ECO:0000256" key="1">
    <source>
        <dbReference type="SAM" id="MobiDB-lite"/>
    </source>
</evidence>
<feature type="region of interest" description="Disordered" evidence="1">
    <location>
        <begin position="54"/>
        <end position="73"/>
    </location>
</feature>
<dbReference type="InParanoid" id="A0A067N6I4"/>
<evidence type="ECO:0000313" key="2">
    <source>
        <dbReference type="EMBL" id="KDQ23444.1"/>
    </source>
</evidence>
<dbReference type="EMBL" id="KL198013">
    <property type="protein sequence ID" value="KDQ23444.1"/>
    <property type="molecule type" value="Genomic_DNA"/>
</dbReference>
<evidence type="ECO:0008006" key="4">
    <source>
        <dbReference type="Google" id="ProtNLM"/>
    </source>
</evidence>
<proteinExistence type="predicted"/>
<dbReference type="Proteomes" id="UP000027073">
    <property type="component" value="Unassembled WGS sequence"/>
</dbReference>
<sequence>VEDLWTYPEQTDITKPPNSSTLPEQDEVLRPHLLVAVSPKELLSWKRAYNEDSYYHDKGHSPESPNTPLTPSRFQRSDNGLLYFIDADWRYRLCVPKNKINIILNQIHNSPHEGAHSGKK</sequence>
<feature type="non-terminal residue" evidence="2">
    <location>
        <position position="120"/>
    </location>
</feature>
<feature type="non-terminal residue" evidence="2">
    <location>
        <position position="1"/>
    </location>
</feature>
<protein>
    <recommendedName>
        <fullName evidence="4">Integrase zinc-binding domain-containing protein</fullName>
    </recommendedName>
</protein>
<dbReference type="HOGENOM" id="CLU_135406_0_0_1"/>
<name>A0A067N6I4_PLEO1</name>
<accession>A0A067N6I4</accession>
<feature type="compositionally biased region" description="Polar residues" evidence="1">
    <location>
        <begin position="8"/>
        <end position="23"/>
    </location>
</feature>
<feature type="compositionally biased region" description="Polar residues" evidence="1">
    <location>
        <begin position="63"/>
        <end position="73"/>
    </location>
</feature>
<evidence type="ECO:0000313" key="3">
    <source>
        <dbReference type="Proteomes" id="UP000027073"/>
    </source>
</evidence>
<dbReference type="AlphaFoldDB" id="A0A067N6I4"/>
<feature type="region of interest" description="Disordered" evidence="1">
    <location>
        <begin position="1"/>
        <end position="25"/>
    </location>
</feature>
<gene>
    <name evidence="2" type="ORF">PLEOSDRAFT_1016088</name>
</gene>
<dbReference type="STRING" id="1137138.A0A067N6I4"/>
<dbReference type="OrthoDB" id="2971978at2759"/>